<dbReference type="GO" id="GO:0005524">
    <property type="term" value="F:ATP binding"/>
    <property type="evidence" value="ECO:0007669"/>
    <property type="project" value="UniProtKB-KW"/>
</dbReference>
<keyword evidence="7 8" id="KW-0472">Membrane</keyword>
<dbReference type="Pfam" id="PF00664">
    <property type="entry name" value="ABC_membrane"/>
    <property type="match status" value="1"/>
</dbReference>
<evidence type="ECO:0000256" key="8">
    <source>
        <dbReference type="SAM" id="Phobius"/>
    </source>
</evidence>
<keyword evidence="2" id="KW-0813">Transport</keyword>
<keyword evidence="3 8" id="KW-0812">Transmembrane</keyword>
<reference evidence="11 12" key="1">
    <citation type="submission" date="2019-03" db="EMBL/GenBank/DDBJ databases">
        <title>Seongchinamella monodicae gen. nov., sp. nov., a novel member of the Gammaproteobacteria isolated from a tidal mudflat of beach.</title>
        <authorList>
            <person name="Yang H.G."/>
            <person name="Kang J.W."/>
            <person name="Lee S.D."/>
        </authorList>
    </citation>
    <scope>NUCLEOTIDE SEQUENCE [LARGE SCALE GENOMIC DNA]</scope>
    <source>
        <strain evidence="11 12">GH4-78</strain>
    </source>
</reference>
<proteinExistence type="predicted"/>
<dbReference type="Pfam" id="PF00005">
    <property type="entry name" value="ABC_tran"/>
    <property type="match status" value="1"/>
</dbReference>
<dbReference type="SMART" id="SM00382">
    <property type="entry name" value="AAA"/>
    <property type="match status" value="1"/>
</dbReference>
<feature type="transmembrane region" description="Helical" evidence="8">
    <location>
        <begin position="178"/>
        <end position="197"/>
    </location>
</feature>
<feature type="transmembrane region" description="Helical" evidence="8">
    <location>
        <begin position="73"/>
        <end position="91"/>
    </location>
</feature>
<dbReference type="Gene3D" id="3.40.50.300">
    <property type="entry name" value="P-loop containing nucleotide triphosphate hydrolases"/>
    <property type="match status" value="1"/>
</dbReference>
<accession>A0A4V2ZX40</accession>
<feature type="transmembrane region" description="Helical" evidence="8">
    <location>
        <begin position="257"/>
        <end position="283"/>
    </location>
</feature>
<keyword evidence="6 8" id="KW-1133">Transmembrane helix</keyword>
<dbReference type="PROSITE" id="PS00211">
    <property type="entry name" value="ABC_TRANSPORTER_1"/>
    <property type="match status" value="1"/>
</dbReference>
<dbReference type="InterPro" id="IPR003439">
    <property type="entry name" value="ABC_transporter-like_ATP-bd"/>
</dbReference>
<dbReference type="OrthoDB" id="9806127at2"/>
<evidence type="ECO:0000256" key="3">
    <source>
        <dbReference type="ARBA" id="ARBA00022692"/>
    </source>
</evidence>
<comment type="subcellular location">
    <subcellularLocation>
        <location evidence="1">Cell membrane</location>
        <topology evidence="1">Multi-pass membrane protein</topology>
    </subcellularLocation>
</comment>
<dbReference type="RefSeq" id="WP_133214687.1">
    <property type="nucleotide sequence ID" value="NZ_SMSE01000004.1"/>
</dbReference>
<dbReference type="GO" id="GO:0034040">
    <property type="term" value="F:ATPase-coupled lipid transmembrane transporter activity"/>
    <property type="evidence" value="ECO:0007669"/>
    <property type="project" value="TreeGrafter"/>
</dbReference>
<keyword evidence="5 11" id="KW-0067">ATP-binding</keyword>
<dbReference type="InterPro" id="IPR003593">
    <property type="entry name" value="AAA+_ATPase"/>
</dbReference>
<evidence type="ECO:0000313" key="11">
    <source>
        <dbReference type="EMBL" id="TDG11948.1"/>
    </source>
</evidence>
<feature type="domain" description="ABC transporter" evidence="9">
    <location>
        <begin position="355"/>
        <end position="589"/>
    </location>
</feature>
<evidence type="ECO:0000256" key="1">
    <source>
        <dbReference type="ARBA" id="ARBA00004651"/>
    </source>
</evidence>
<protein>
    <submittedName>
        <fullName evidence="11">ABC transporter ATP-binding protein/permease</fullName>
    </submittedName>
</protein>
<dbReference type="PANTHER" id="PTHR24221:SF632">
    <property type="entry name" value="ATP-DEPENDENT LIPID A-CORE FLIPPASE"/>
    <property type="match status" value="1"/>
</dbReference>
<dbReference type="GO" id="GO:0140359">
    <property type="term" value="F:ABC-type transporter activity"/>
    <property type="evidence" value="ECO:0007669"/>
    <property type="project" value="InterPro"/>
</dbReference>
<dbReference type="CDD" id="cd18582">
    <property type="entry name" value="ABC_6TM_ATM1_ABCB7"/>
    <property type="match status" value="1"/>
</dbReference>
<dbReference type="SUPFAM" id="SSF52540">
    <property type="entry name" value="P-loop containing nucleoside triphosphate hydrolases"/>
    <property type="match status" value="1"/>
</dbReference>
<dbReference type="Gene3D" id="1.20.1560.10">
    <property type="entry name" value="ABC transporter type 1, transmembrane domain"/>
    <property type="match status" value="1"/>
</dbReference>
<dbReference type="EMBL" id="SMSE01000004">
    <property type="protein sequence ID" value="TDG11948.1"/>
    <property type="molecule type" value="Genomic_DNA"/>
</dbReference>
<dbReference type="InterPro" id="IPR017871">
    <property type="entry name" value="ABC_transporter-like_CS"/>
</dbReference>
<evidence type="ECO:0000259" key="10">
    <source>
        <dbReference type="PROSITE" id="PS50929"/>
    </source>
</evidence>
<evidence type="ECO:0000256" key="4">
    <source>
        <dbReference type="ARBA" id="ARBA00022741"/>
    </source>
</evidence>
<dbReference type="InterPro" id="IPR011527">
    <property type="entry name" value="ABC1_TM_dom"/>
</dbReference>
<feature type="transmembrane region" description="Helical" evidence="8">
    <location>
        <begin position="33"/>
        <end position="53"/>
    </location>
</feature>
<gene>
    <name evidence="11" type="ORF">E2F43_16425</name>
</gene>
<dbReference type="GO" id="GO:0016887">
    <property type="term" value="F:ATP hydrolysis activity"/>
    <property type="evidence" value="ECO:0007669"/>
    <property type="project" value="InterPro"/>
</dbReference>
<dbReference type="GO" id="GO:0005886">
    <property type="term" value="C:plasma membrane"/>
    <property type="evidence" value="ECO:0007669"/>
    <property type="project" value="UniProtKB-SubCell"/>
</dbReference>
<evidence type="ECO:0000313" key="12">
    <source>
        <dbReference type="Proteomes" id="UP000295554"/>
    </source>
</evidence>
<sequence length="601" mass="66738">MRHLSQHTDTETGINWRIIKHLIPYLLESRYRVLLALACLVLAKGAIIFIPFLLKHLVDSLEGVEPGSLAPGLLLGMVLAYGGARFANVFFGELRDTIFGRVTERAMRRIGLQVFRHVHALDLEYHLGRRTGGLARDIERGTSGISFLMRFFVFNIAPTLLEISMVVGILLFNYGPGFALITLAAVVLYGFFSLYATEWRTRFVREMNEADSASNTRAVDSLLNFETVKYFGNEEFEAQRYDRELARWELARRKNRLSLFGLNGGQALIIAVSQTAMIGLAANQVYQGELSLGDFILINQFMIQLFLPLGFLGFVFREIKGSMANIEKMFELMAVEAQVIDRADATDLLLTRGAIEFHHVDFAYKPERPILRDVNLRVDPGEKVAVVGPSGSGKSTLVKLLFRFYDPDAGYISIDGQDIASVTQASLRQAIGIVPQDTVLFNDTLLANVRYGNPEASEAQVAEAIRLAHLDDFIASLPQGDQTLVGERGLKLSGGEKQRVSIARTILKRPPIMVFDEATSSLDSHSEQAIVSALREIAEGHTSLVIAHRLSTIVDADRIVVLDRGRICESGTHAELLRANGAYAALWWAQQKQKQPLVSSS</sequence>
<dbReference type="PROSITE" id="PS50893">
    <property type="entry name" value="ABC_TRANSPORTER_2"/>
    <property type="match status" value="1"/>
</dbReference>
<dbReference type="InterPro" id="IPR039421">
    <property type="entry name" value="Type_1_exporter"/>
</dbReference>
<name>A0A4V2ZX40_9GAMM</name>
<dbReference type="PROSITE" id="PS50929">
    <property type="entry name" value="ABC_TM1F"/>
    <property type="match status" value="1"/>
</dbReference>
<dbReference type="InterPro" id="IPR036640">
    <property type="entry name" value="ABC1_TM_sf"/>
</dbReference>
<dbReference type="FunFam" id="3.40.50.300:FF:000186">
    <property type="entry name" value="ATP-binding cassette sub-family B member 7, mitochondrial"/>
    <property type="match status" value="1"/>
</dbReference>
<keyword evidence="4" id="KW-0547">Nucleotide-binding</keyword>
<comment type="caution">
    <text evidence="11">The sequence shown here is derived from an EMBL/GenBank/DDBJ whole genome shotgun (WGS) entry which is preliminary data.</text>
</comment>
<evidence type="ECO:0000259" key="9">
    <source>
        <dbReference type="PROSITE" id="PS50893"/>
    </source>
</evidence>
<dbReference type="PANTHER" id="PTHR24221">
    <property type="entry name" value="ATP-BINDING CASSETTE SUB-FAMILY B"/>
    <property type="match status" value="1"/>
</dbReference>
<dbReference type="AlphaFoldDB" id="A0A4V2ZX40"/>
<keyword evidence="12" id="KW-1185">Reference proteome</keyword>
<evidence type="ECO:0000256" key="5">
    <source>
        <dbReference type="ARBA" id="ARBA00022840"/>
    </source>
</evidence>
<feature type="transmembrane region" description="Helical" evidence="8">
    <location>
        <begin position="147"/>
        <end position="172"/>
    </location>
</feature>
<evidence type="ECO:0000256" key="6">
    <source>
        <dbReference type="ARBA" id="ARBA00022989"/>
    </source>
</evidence>
<evidence type="ECO:0000256" key="2">
    <source>
        <dbReference type="ARBA" id="ARBA00022448"/>
    </source>
</evidence>
<feature type="domain" description="ABC transmembrane type-1" evidence="10">
    <location>
        <begin position="34"/>
        <end position="321"/>
    </location>
</feature>
<feature type="transmembrane region" description="Helical" evidence="8">
    <location>
        <begin position="295"/>
        <end position="316"/>
    </location>
</feature>
<evidence type="ECO:0000256" key="7">
    <source>
        <dbReference type="ARBA" id="ARBA00023136"/>
    </source>
</evidence>
<dbReference type="Proteomes" id="UP000295554">
    <property type="component" value="Unassembled WGS sequence"/>
</dbReference>
<dbReference type="SUPFAM" id="SSF90123">
    <property type="entry name" value="ABC transporter transmembrane region"/>
    <property type="match status" value="1"/>
</dbReference>
<organism evidence="11 12">
    <name type="scientific">Seongchinamella unica</name>
    <dbReference type="NCBI Taxonomy" id="2547392"/>
    <lineage>
        <taxon>Bacteria</taxon>
        <taxon>Pseudomonadati</taxon>
        <taxon>Pseudomonadota</taxon>
        <taxon>Gammaproteobacteria</taxon>
        <taxon>Cellvibrionales</taxon>
        <taxon>Halieaceae</taxon>
        <taxon>Seongchinamella</taxon>
    </lineage>
</organism>
<dbReference type="InterPro" id="IPR027417">
    <property type="entry name" value="P-loop_NTPase"/>
</dbReference>